<organism evidence="3">
    <name type="scientific">marine sediment metagenome</name>
    <dbReference type="NCBI Taxonomy" id="412755"/>
    <lineage>
        <taxon>unclassified sequences</taxon>
        <taxon>metagenomes</taxon>
        <taxon>ecological metagenomes</taxon>
    </lineage>
</organism>
<dbReference type="Gene3D" id="2.30.42.10">
    <property type="match status" value="2"/>
</dbReference>
<feature type="non-terminal residue" evidence="3">
    <location>
        <position position="1"/>
    </location>
</feature>
<feature type="region of interest" description="Disordered" evidence="1">
    <location>
        <begin position="175"/>
        <end position="194"/>
    </location>
</feature>
<reference evidence="3" key="1">
    <citation type="journal article" date="2014" name="Front. Microbiol.">
        <title>High frequency of phylogenetically diverse reductive dehalogenase-homologous genes in deep subseafloor sedimentary metagenomes.</title>
        <authorList>
            <person name="Kawai M."/>
            <person name="Futagami T."/>
            <person name="Toyoda A."/>
            <person name="Takaki Y."/>
            <person name="Nishi S."/>
            <person name="Hori S."/>
            <person name="Arai W."/>
            <person name="Tsubouchi T."/>
            <person name="Morono Y."/>
            <person name="Uchiyama I."/>
            <person name="Ito T."/>
            <person name="Fujiyama A."/>
            <person name="Inagaki F."/>
            <person name="Takami H."/>
        </authorList>
    </citation>
    <scope>NUCLEOTIDE SEQUENCE</scope>
    <source>
        <strain evidence="3">Expedition CK06-06</strain>
    </source>
</reference>
<proteinExistence type="predicted"/>
<comment type="caution">
    <text evidence="3">The sequence shown here is derived from an EMBL/GenBank/DDBJ whole genome shotgun (WGS) entry which is preliminary data.</text>
</comment>
<name>X0WVN9_9ZZZZ</name>
<dbReference type="InterPro" id="IPR041489">
    <property type="entry name" value="PDZ_6"/>
</dbReference>
<evidence type="ECO:0000259" key="2">
    <source>
        <dbReference type="Pfam" id="PF17820"/>
    </source>
</evidence>
<dbReference type="EMBL" id="BARS01036603">
    <property type="protein sequence ID" value="GAG16831.1"/>
    <property type="molecule type" value="Genomic_DNA"/>
</dbReference>
<dbReference type="InterPro" id="IPR036034">
    <property type="entry name" value="PDZ_sf"/>
</dbReference>
<feature type="domain" description="PDZ" evidence="2">
    <location>
        <begin position="223"/>
        <end position="244"/>
    </location>
</feature>
<evidence type="ECO:0000313" key="3">
    <source>
        <dbReference type="EMBL" id="GAG16831.1"/>
    </source>
</evidence>
<gene>
    <name evidence="3" type="ORF">S01H1_56235</name>
</gene>
<dbReference type="AlphaFoldDB" id="X0WVN9"/>
<evidence type="ECO:0000256" key="1">
    <source>
        <dbReference type="SAM" id="MobiDB-lite"/>
    </source>
</evidence>
<dbReference type="Pfam" id="PF17820">
    <property type="entry name" value="PDZ_6"/>
    <property type="match status" value="1"/>
</dbReference>
<dbReference type="SUPFAM" id="SSF50156">
    <property type="entry name" value="PDZ domain-like"/>
    <property type="match status" value="1"/>
</dbReference>
<feature type="non-terminal residue" evidence="3">
    <location>
        <position position="257"/>
    </location>
</feature>
<sequence length="257" mass="27779">ALRTTTIGCKAGDLALEIDGEEVTRFQTLFTKAALAGPDDRFRLKIQREIDGKTYVGTTTIGVKSLRTDSGGQVFAMGIGWASDVVFGPSGEIVDLPFQDGDRIVAVDGRAIEHMWDIAALAKTLIGPDPNVQVPNRVELTVRRGEERRVQATPVLLLLHHHVLFLKDTGQPLKVKPSEKKESGDDVSLQPANGAARTVKKDRIIDSSEMLLDILGMAPRFMIPVVIPGSPADKAGLRPGDIVLNYADTGTPTFGQF</sequence>
<protein>
    <recommendedName>
        <fullName evidence="2">PDZ domain-containing protein</fullName>
    </recommendedName>
</protein>
<accession>X0WVN9</accession>